<dbReference type="PROSITE" id="PS50212">
    <property type="entry name" value="RASGEF_NTER"/>
    <property type="match status" value="1"/>
</dbReference>
<accession>T1F8L3</accession>
<feature type="compositionally biased region" description="Polar residues" evidence="2">
    <location>
        <begin position="116"/>
        <end position="131"/>
    </location>
</feature>
<dbReference type="EMBL" id="AMQM01005072">
    <property type="status" value="NOT_ANNOTATED_CDS"/>
    <property type="molecule type" value="Genomic_DNA"/>
</dbReference>
<evidence type="ECO:0000259" key="3">
    <source>
        <dbReference type="PROSITE" id="PS50212"/>
    </source>
</evidence>
<reference evidence="6" key="1">
    <citation type="submission" date="2012-12" db="EMBL/GenBank/DDBJ databases">
        <authorList>
            <person name="Hellsten U."/>
            <person name="Grimwood J."/>
            <person name="Chapman J.A."/>
            <person name="Shapiro H."/>
            <person name="Aerts A."/>
            <person name="Otillar R.P."/>
            <person name="Terry A.Y."/>
            <person name="Boore J.L."/>
            <person name="Simakov O."/>
            <person name="Marletaz F."/>
            <person name="Cho S.-J."/>
            <person name="Edsinger-Gonzales E."/>
            <person name="Havlak P."/>
            <person name="Kuo D.-H."/>
            <person name="Larsson T."/>
            <person name="Lv J."/>
            <person name="Arendt D."/>
            <person name="Savage R."/>
            <person name="Osoegawa K."/>
            <person name="de Jong P."/>
            <person name="Lindberg D.R."/>
            <person name="Seaver E.C."/>
            <person name="Weisblat D.A."/>
            <person name="Putnam N.H."/>
            <person name="Grigoriev I.V."/>
            <person name="Rokhsar D.S."/>
        </authorList>
    </citation>
    <scope>NUCLEOTIDE SEQUENCE</scope>
</reference>
<feature type="region of interest" description="Disordered" evidence="2">
    <location>
        <begin position="327"/>
        <end position="362"/>
    </location>
</feature>
<feature type="compositionally biased region" description="Basic and acidic residues" evidence="2">
    <location>
        <begin position="713"/>
        <end position="727"/>
    </location>
</feature>
<name>T1F8L3_HELRO</name>
<dbReference type="OrthoDB" id="10254377at2759"/>
<feature type="region of interest" description="Disordered" evidence="2">
    <location>
        <begin position="811"/>
        <end position="880"/>
    </location>
</feature>
<feature type="region of interest" description="Disordered" evidence="2">
    <location>
        <begin position="178"/>
        <end position="208"/>
    </location>
</feature>
<feature type="region of interest" description="Disordered" evidence="2">
    <location>
        <begin position="116"/>
        <end position="159"/>
    </location>
</feature>
<dbReference type="SMART" id="SM00229">
    <property type="entry name" value="RasGEFN"/>
    <property type="match status" value="1"/>
</dbReference>
<feature type="domain" description="N-terminal Ras-GEF" evidence="3">
    <location>
        <begin position="52"/>
        <end position="169"/>
    </location>
</feature>
<evidence type="ECO:0000313" key="4">
    <source>
        <dbReference type="EMBL" id="ESO01342.1"/>
    </source>
</evidence>
<dbReference type="EnsemblMetazoa" id="HelroT174897">
    <property type="protein sequence ID" value="HelroP174897"/>
    <property type="gene ID" value="HelroG174897"/>
</dbReference>
<dbReference type="AlphaFoldDB" id="T1F8L3"/>
<dbReference type="GO" id="GO:0005085">
    <property type="term" value="F:guanyl-nucleotide exchange factor activity"/>
    <property type="evidence" value="ECO:0000318"/>
    <property type="project" value="GO_Central"/>
</dbReference>
<keyword evidence="1" id="KW-0344">Guanine-nucleotide releasing factor</keyword>
<evidence type="ECO:0000313" key="6">
    <source>
        <dbReference type="Proteomes" id="UP000015101"/>
    </source>
</evidence>
<organism evidence="5 6">
    <name type="scientific">Helobdella robusta</name>
    <name type="common">Californian leech</name>
    <dbReference type="NCBI Taxonomy" id="6412"/>
    <lineage>
        <taxon>Eukaryota</taxon>
        <taxon>Metazoa</taxon>
        <taxon>Spiralia</taxon>
        <taxon>Lophotrochozoa</taxon>
        <taxon>Annelida</taxon>
        <taxon>Clitellata</taxon>
        <taxon>Hirudinea</taxon>
        <taxon>Rhynchobdellida</taxon>
        <taxon>Glossiphoniidae</taxon>
        <taxon>Helobdella</taxon>
    </lineage>
</organism>
<reference evidence="4 6" key="2">
    <citation type="journal article" date="2013" name="Nature">
        <title>Insights into bilaterian evolution from three spiralian genomes.</title>
        <authorList>
            <person name="Simakov O."/>
            <person name="Marletaz F."/>
            <person name="Cho S.J."/>
            <person name="Edsinger-Gonzales E."/>
            <person name="Havlak P."/>
            <person name="Hellsten U."/>
            <person name="Kuo D.H."/>
            <person name="Larsson T."/>
            <person name="Lv J."/>
            <person name="Arendt D."/>
            <person name="Savage R."/>
            <person name="Osoegawa K."/>
            <person name="de Jong P."/>
            <person name="Grimwood J."/>
            <person name="Chapman J.A."/>
            <person name="Shapiro H."/>
            <person name="Aerts A."/>
            <person name="Otillar R.P."/>
            <person name="Terry A.Y."/>
            <person name="Boore J.L."/>
            <person name="Grigoriev I.V."/>
            <person name="Lindberg D.R."/>
            <person name="Seaver E.C."/>
            <person name="Weisblat D.A."/>
            <person name="Putnam N.H."/>
            <person name="Rokhsar D.S."/>
        </authorList>
    </citation>
    <scope>NUCLEOTIDE SEQUENCE</scope>
</reference>
<feature type="compositionally biased region" description="Low complexity" evidence="2">
    <location>
        <begin position="178"/>
        <end position="193"/>
    </location>
</feature>
<dbReference type="InterPro" id="IPR023578">
    <property type="entry name" value="Ras_GEF_dom_sf"/>
</dbReference>
<feature type="compositionally biased region" description="Acidic residues" evidence="2">
    <location>
        <begin position="336"/>
        <end position="352"/>
    </location>
</feature>
<dbReference type="EMBL" id="KB096785">
    <property type="protein sequence ID" value="ESO01342.1"/>
    <property type="molecule type" value="Genomic_DNA"/>
</dbReference>
<proteinExistence type="predicted"/>
<dbReference type="InterPro" id="IPR000651">
    <property type="entry name" value="Ras-like_Gua-exchang_fac_N"/>
</dbReference>
<dbReference type="STRING" id="6412.T1F8L3"/>
<dbReference type="GO" id="GO:0007265">
    <property type="term" value="P:Ras protein signal transduction"/>
    <property type="evidence" value="ECO:0000318"/>
    <property type="project" value="GO_Central"/>
</dbReference>
<dbReference type="InParanoid" id="T1F8L3"/>
<gene>
    <name evidence="5" type="primary">20205162</name>
    <name evidence="4" type="ORF">HELRODRAFT_174897</name>
</gene>
<dbReference type="KEGG" id="hro:HELRODRAFT_174897"/>
<keyword evidence="6" id="KW-1185">Reference proteome</keyword>
<dbReference type="GeneID" id="20205162"/>
<dbReference type="HOGENOM" id="CLU_308222_0_0_1"/>
<dbReference type="SUPFAM" id="SSF48366">
    <property type="entry name" value="Ras GEF"/>
    <property type="match status" value="1"/>
</dbReference>
<protein>
    <recommendedName>
        <fullName evidence="3">N-terminal Ras-GEF domain-containing protein</fullName>
    </recommendedName>
</protein>
<dbReference type="RefSeq" id="XP_009020578.1">
    <property type="nucleotide sequence ID" value="XM_009022330.1"/>
</dbReference>
<dbReference type="CTD" id="20205162"/>
<evidence type="ECO:0000256" key="1">
    <source>
        <dbReference type="PROSITE-ProRule" id="PRU00135"/>
    </source>
</evidence>
<evidence type="ECO:0000256" key="2">
    <source>
        <dbReference type="SAM" id="MobiDB-lite"/>
    </source>
</evidence>
<feature type="compositionally biased region" description="Low complexity" evidence="2">
    <location>
        <begin position="811"/>
        <end position="850"/>
    </location>
</feature>
<dbReference type="GO" id="GO:0005886">
    <property type="term" value="C:plasma membrane"/>
    <property type="evidence" value="ECO:0000318"/>
    <property type="project" value="GO_Central"/>
</dbReference>
<sequence length="958" mass="107962">MTCIDNLHYNELLFCTLSDSSSVTLPQSMRCDPKLFKDEVDIKFSKSLNSCKVPQIRHASVDKLLERLTDLRFLSIDFLNTFLLTYRVFATGSMIVEALRNVYRNPECCNLESIHQTSSGNDRSCNGSNRQSFDNDDSTDSSSALEDQQQQHLQHHQQYQLHHPQQYYDWFAQQQQQHQQQQQQQTDDQQQQHRVSIVSNKSRKISIRSEGAKKGVTFEDEYSSKVDGNCQQLLAGFNHQHHHIDDQGTKNLPIPATTTVTSYLIPKAPKLAPIASFETLSESIDLQPDDYRDDVISAQNRNDLLMVHSVSQQFKSKPSEFNDILEESSEDHKFDDEDDDVDDGEDEEDNKESDELSKRKFTMLNKQHSTSLQETLHECHHREPLNIIQSKMISQQLNIPNQPVQKIKGSSSSTLVPSPSNNGSVFVPMISSRVAGTPKSAKPQPLTLPSLLQISTYDDDVLGLKPNRSPVIEYNPVVTKSTCFDGPFSDEKRDDSIRNRLIGKKNMFLSPLYASKSHHIKNNQCRLSASTHQLASLAVPNEDVHGFNGGHRTGDNDFNYNYQINALALSPTIFPKYSLSSATNDCMLLAGLKRRRSTSPTSFPWSDQKENFTDNIKMETSLDAKEESHGQFFKSFKNQLLELTNIKPGTAKVENFKKEKITIVQENEFKNLNGTDEVHQQKQQQKQQQKSSAFSFFDKLNSSKSKQKFQLFQRKDSSASDDGDKNNADATASTTNLCMKIPADIKVRRHSALNISEPFDRVRAPIENEPPVFKKSHHHKNAHHSARLSVSGQSRNFPVFRKSSRSEIASATTTVSSSSHLQVTAHPRSASASAASGALRKSSHRSGSSQSKRESMPNMPYPQQQHHHHLHHQHGYHRQSVGATSLTGTIPAHHASLSYKPKTSKYSLYDQDQMQCLSPRSSCATVSECLAPATRAGIVVTSSRASKRRLCQRVKLSL</sequence>
<evidence type="ECO:0000313" key="5">
    <source>
        <dbReference type="EnsemblMetazoa" id="HelroP174897"/>
    </source>
</evidence>
<dbReference type="Gene3D" id="1.20.870.10">
    <property type="entry name" value="Son of sevenless (SoS) protein Chain: S domain 1"/>
    <property type="match status" value="1"/>
</dbReference>
<feature type="region of interest" description="Disordered" evidence="2">
    <location>
        <begin position="708"/>
        <end position="730"/>
    </location>
</feature>
<dbReference type="Proteomes" id="UP000015101">
    <property type="component" value="Unassembled WGS sequence"/>
</dbReference>
<dbReference type="Pfam" id="PF00618">
    <property type="entry name" value="RasGEF_N"/>
    <property type="match status" value="1"/>
</dbReference>
<reference evidence="5" key="3">
    <citation type="submission" date="2015-06" db="UniProtKB">
        <authorList>
            <consortium name="EnsemblMetazoa"/>
        </authorList>
    </citation>
    <scope>IDENTIFICATION</scope>
</reference>
<feature type="compositionally biased region" description="Low complexity" evidence="2">
    <location>
        <begin position="140"/>
        <end position="159"/>
    </location>
</feature>
<feature type="compositionally biased region" description="Basic residues" evidence="2">
    <location>
        <begin position="865"/>
        <end position="877"/>
    </location>
</feature>
<dbReference type="eggNOG" id="KOG3417">
    <property type="taxonomic scope" value="Eukaryota"/>
</dbReference>